<evidence type="ECO:0000313" key="2">
    <source>
        <dbReference type="Proteomes" id="UP001162164"/>
    </source>
</evidence>
<accession>A0ABQ9JUY0</accession>
<dbReference type="InterPro" id="IPR036691">
    <property type="entry name" value="Endo/exonu/phosph_ase_sf"/>
</dbReference>
<dbReference type="Gene3D" id="3.30.70.1820">
    <property type="entry name" value="L1 transposable element, RRM domain"/>
    <property type="match status" value="1"/>
</dbReference>
<keyword evidence="2" id="KW-1185">Reference proteome</keyword>
<dbReference type="PANTHER" id="PTHR33776:SF3">
    <property type="entry name" value="PHD-TYPE DOMAIN-CONTAINING PROTEIN"/>
    <property type="match status" value="1"/>
</dbReference>
<gene>
    <name evidence="1" type="ORF">NQ317_008995</name>
</gene>
<sequence>MTYKLPDKKLVATLSSCAYSIKAYPTWLAGKALRSGSTNNPEETGSFTEEQLEKLITKVCSNFVNQLESKIDKKFERLELKLTETTNLLKMLGDKVNCNEKAISSLSQKSDYLEQYLKRNALRIHGITESENENIVAKVIDFINAKLKISCDPRDIDSAYRLGGANPNQPRIILVNFVQNIIRNEVLGARKYLKGTAFTIFEDLTPERYELLSTAKRKFGKNKVWSAGGKVCRWCDKGGSYDIVGISETWLKPTMPDHGVSIPGHKIVRQDRGGRGGGVAFFLKNSIKFTVIEVNDDGSALEQLWISKKLCFGTLYRPPNLNFNKCIENLENTLISLLPEYDYVVFGGDFNVDFLNTNSYNYTLLNNLLNKYGLNQIINKPTRVTDNSETLIDIIVTSCGNVTANTEVLTMEDYHSYSDIASADMFNETFTNNHNTPEINIHDQDFLKSSYGDARWPHLIEECTFTSVTNEEIEKIILNIKSNATGSDGLSVRLNNTGLDPVDRCNNLGVSIDTDLRFGSHVSSLIQNAFGKLKILYLYKDILSPGSKAKIN</sequence>
<dbReference type="EMBL" id="JAPWTJ010000168">
    <property type="protein sequence ID" value="KAJ8981734.1"/>
    <property type="molecule type" value="Genomic_DNA"/>
</dbReference>
<evidence type="ECO:0008006" key="3">
    <source>
        <dbReference type="Google" id="ProtNLM"/>
    </source>
</evidence>
<protein>
    <recommendedName>
        <fullName evidence="3">Endonuclease/exonuclease/phosphatase domain-containing protein</fullName>
    </recommendedName>
</protein>
<organism evidence="1 2">
    <name type="scientific">Molorchus minor</name>
    <dbReference type="NCBI Taxonomy" id="1323400"/>
    <lineage>
        <taxon>Eukaryota</taxon>
        <taxon>Metazoa</taxon>
        <taxon>Ecdysozoa</taxon>
        <taxon>Arthropoda</taxon>
        <taxon>Hexapoda</taxon>
        <taxon>Insecta</taxon>
        <taxon>Pterygota</taxon>
        <taxon>Neoptera</taxon>
        <taxon>Endopterygota</taxon>
        <taxon>Coleoptera</taxon>
        <taxon>Polyphaga</taxon>
        <taxon>Cucujiformia</taxon>
        <taxon>Chrysomeloidea</taxon>
        <taxon>Cerambycidae</taxon>
        <taxon>Lamiinae</taxon>
        <taxon>Monochamini</taxon>
        <taxon>Molorchus</taxon>
    </lineage>
</organism>
<dbReference type="Proteomes" id="UP001162164">
    <property type="component" value="Unassembled WGS sequence"/>
</dbReference>
<evidence type="ECO:0000313" key="1">
    <source>
        <dbReference type="EMBL" id="KAJ8981734.1"/>
    </source>
</evidence>
<reference evidence="1" key="1">
    <citation type="journal article" date="2023" name="Insect Mol. Biol.">
        <title>Genome sequencing provides insights into the evolution of gene families encoding plant cell wall-degrading enzymes in longhorned beetles.</title>
        <authorList>
            <person name="Shin N.R."/>
            <person name="Okamura Y."/>
            <person name="Kirsch R."/>
            <person name="Pauchet Y."/>
        </authorList>
    </citation>
    <scope>NUCLEOTIDE SEQUENCE</scope>
    <source>
        <strain evidence="1">MMC_N1</strain>
    </source>
</reference>
<name>A0ABQ9JUY0_9CUCU</name>
<dbReference type="Gene3D" id="3.60.10.10">
    <property type="entry name" value="Endonuclease/exonuclease/phosphatase"/>
    <property type="match status" value="1"/>
</dbReference>
<dbReference type="PANTHER" id="PTHR33776">
    <property type="entry name" value="ENDO/EXONUCLEASE/PHOSPHATASE DOMAIN-CONTAINING PROTEIN"/>
    <property type="match status" value="1"/>
</dbReference>
<comment type="caution">
    <text evidence="1">The sequence shown here is derived from an EMBL/GenBank/DDBJ whole genome shotgun (WGS) entry which is preliminary data.</text>
</comment>
<proteinExistence type="predicted"/>
<dbReference type="SUPFAM" id="SSF56219">
    <property type="entry name" value="DNase I-like"/>
    <property type="match status" value="1"/>
</dbReference>